<keyword evidence="2" id="KW-0521">NADP</keyword>
<evidence type="ECO:0000256" key="3">
    <source>
        <dbReference type="ARBA" id="ARBA00023002"/>
    </source>
</evidence>
<dbReference type="PRINTS" id="PR00081">
    <property type="entry name" value="GDHRDH"/>
</dbReference>
<evidence type="ECO:0000313" key="7">
    <source>
        <dbReference type="Proteomes" id="UP001165289"/>
    </source>
</evidence>
<evidence type="ECO:0000313" key="6">
    <source>
        <dbReference type="EMBL" id="KAI6649232.1"/>
    </source>
</evidence>
<dbReference type="EC" id="1.1.1.184" evidence="4"/>
<evidence type="ECO:0000256" key="5">
    <source>
        <dbReference type="RuleBase" id="RU000363"/>
    </source>
</evidence>
<evidence type="ECO:0000256" key="2">
    <source>
        <dbReference type="ARBA" id="ARBA00022857"/>
    </source>
</evidence>
<reference evidence="6 7" key="1">
    <citation type="journal article" date="2023" name="BMC Biol.">
        <title>The compact genome of the sponge Oopsacas minuta (Hexactinellida) is lacking key metazoan core genes.</title>
        <authorList>
            <person name="Santini S."/>
            <person name="Schenkelaars Q."/>
            <person name="Jourda C."/>
            <person name="Duchesne M."/>
            <person name="Belahbib H."/>
            <person name="Rocher C."/>
            <person name="Selva M."/>
            <person name="Riesgo A."/>
            <person name="Vervoort M."/>
            <person name="Leys S.P."/>
            <person name="Kodjabachian L."/>
            <person name="Le Bivic A."/>
            <person name="Borchiellini C."/>
            <person name="Claverie J.M."/>
            <person name="Renard E."/>
        </authorList>
    </citation>
    <scope>NUCLEOTIDE SEQUENCE [LARGE SCALE GENOMIC DNA]</scope>
    <source>
        <strain evidence="6">SPO-2</strain>
    </source>
</reference>
<evidence type="ECO:0000256" key="4">
    <source>
        <dbReference type="ARBA" id="ARBA00026118"/>
    </source>
</evidence>
<dbReference type="GO" id="GO:0004090">
    <property type="term" value="F:carbonyl reductase (NADPH) activity"/>
    <property type="evidence" value="ECO:0007669"/>
    <property type="project" value="UniProtKB-EC"/>
</dbReference>
<keyword evidence="7" id="KW-1185">Reference proteome</keyword>
<dbReference type="PANTHER" id="PTHR43963">
    <property type="entry name" value="CARBONYL REDUCTASE 1-RELATED"/>
    <property type="match status" value="1"/>
</dbReference>
<evidence type="ECO:0000256" key="1">
    <source>
        <dbReference type="ARBA" id="ARBA00006484"/>
    </source>
</evidence>
<comment type="similarity">
    <text evidence="1 5">Belongs to the short-chain dehydrogenases/reductases (SDR) family.</text>
</comment>
<dbReference type="Gene3D" id="3.40.50.720">
    <property type="entry name" value="NAD(P)-binding Rossmann-like Domain"/>
    <property type="match status" value="1"/>
</dbReference>
<dbReference type="InterPro" id="IPR036291">
    <property type="entry name" value="NAD(P)-bd_dom_sf"/>
</dbReference>
<comment type="caution">
    <text evidence="6">The sequence shown here is derived from an EMBL/GenBank/DDBJ whole genome shotgun (WGS) entry which is preliminary data.</text>
</comment>
<dbReference type="SUPFAM" id="SSF51735">
    <property type="entry name" value="NAD(P)-binding Rossmann-fold domains"/>
    <property type="match status" value="1"/>
</dbReference>
<dbReference type="InterPro" id="IPR002347">
    <property type="entry name" value="SDR_fam"/>
</dbReference>
<proteinExistence type="inferred from homology"/>
<dbReference type="CDD" id="cd05324">
    <property type="entry name" value="carb_red_PTCR-like_SDR_c"/>
    <property type="match status" value="1"/>
</dbReference>
<name>A0AAV7JJW2_9METZ</name>
<dbReference type="PANTHER" id="PTHR43963:SF6">
    <property type="entry name" value="CHAIN DEHYDROGENASE FAMILY PROTEIN, PUTATIVE (AFU_ORTHOLOGUE AFUA_3G15350)-RELATED"/>
    <property type="match status" value="1"/>
</dbReference>
<protein>
    <recommendedName>
        <fullName evidence="4">carbonyl reductase (NADPH)</fullName>
        <ecNumber evidence="4">1.1.1.184</ecNumber>
    </recommendedName>
</protein>
<dbReference type="InterPro" id="IPR045313">
    <property type="entry name" value="CBR1-like"/>
</dbReference>
<dbReference type="AlphaFoldDB" id="A0AAV7JJW2"/>
<gene>
    <name evidence="6" type="ORF">LOD99_11599</name>
</gene>
<organism evidence="6 7">
    <name type="scientific">Oopsacas minuta</name>
    <dbReference type="NCBI Taxonomy" id="111878"/>
    <lineage>
        <taxon>Eukaryota</taxon>
        <taxon>Metazoa</taxon>
        <taxon>Porifera</taxon>
        <taxon>Hexactinellida</taxon>
        <taxon>Hexasterophora</taxon>
        <taxon>Lyssacinosida</taxon>
        <taxon>Leucopsacidae</taxon>
        <taxon>Oopsacas</taxon>
    </lineage>
</organism>
<dbReference type="Proteomes" id="UP001165289">
    <property type="component" value="Unassembled WGS sequence"/>
</dbReference>
<sequence>MASSLEGVAVVTGGNKGVGLAIVRGLCKQFKGHVLLTARNEENGKSAVELLKTEGLNPIYEQLDILSNESIDKFKSRIEKNYGGIDILVNNAGIAYKRASTSPLIEKAHVTLQTNLFATLAVTNTLLPHMRNGSHICMVSSMTSKLKNVSQDKDHPVRQRLIDPSLTEEGVLSLMREYLIAVDNNDYSIWPKDSPYSLSKVAITAVTRAIGRKLANDPRGIIINACCPGYVDTDMTSHRGVLTPDQGAVTPLMMCFIPSKGSNGEFYMEEKMYDWLNSD</sequence>
<accession>A0AAV7JJW2</accession>
<keyword evidence="3" id="KW-0560">Oxidoreductase</keyword>
<dbReference type="PRINTS" id="PR00080">
    <property type="entry name" value="SDRFAMILY"/>
</dbReference>
<dbReference type="Pfam" id="PF00106">
    <property type="entry name" value="adh_short"/>
    <property type="match status" value="2"/>
</dbReference>
<dbReference type="EMBL" id="JAKMXF010000321">
    <property type="protein sequence ID" value="KAI6649232.1"/>
    <property type="molecule type" value="Genomic_DNA"/>
</dbReference>